<feature type="transmembrane region" description="Helical" evidence="1">
    <location>
        <begin position="228"/>
        <end position="254"/>
    </location>
</feature>
<dbReference type="EMBL" id="JPVO01000055">
    <property type="protein sequence ID" value="KGR74219.1"/>
    <property type="molecule type" value="Genomic_DNA"/>
</dbReference>
<protein>
    <submittedName>
        <fullName evidence="2">Membrane protein</fullName>
    </submittedName>
</protein>
<dbReference type="eggNOG" id="COG1277">
    <property type="taxonomic scope" value="Bacteria"/>
</dbReference>
<evidence type="ECO:0000313" key="2">
    <source>
        <dbReference type="EMBL" id="KGR74219.1"/>
    </source>
</evidence>
<dbReference type="GO" id="GO:0140359">
    <property type="term" value="F:ABC-type transporter activity"/>
    <property type="evidence" value="ECO:0007669"/>
    <property type="project" value="InterPro"/>
</dbReference>
<keyword evidence="1" id="KW-0472">Membrane</keyword>
<organism evidence="2 3">
    <name type="scientific">Ureibacillus sinduriensis BLB-1 = JCM 15800</name>
    <dbReference type="NCBI Taxonomy" id="1384057"/>
    <lineage>
        <taxon>Bacteria</taxon>
        <taxon>Bacillati</taxon>
        <taxon>Bacillota</taxon>
        <taxon>Bacilli</taxon>
        <taxon>Bacillales</taxon>
        <taxon>Caryophanaceae</taxon>
        <taxon>Ureibacillus</taxon>
    </lineage>
</organism>
<reference evidence="2 3" key="1">
    <citation type="submission" date="2014-02" db="EMBL/GenBank/DDBJ databases">
        <title>Draft genome sequence of Lysinibacillus sinduriensis JCM 15800.</title>
        <authorList>
            <person name="Zhang F."/>
            <person name="Wang G."/>
            <person name="Zhang L."/>
        </authorList>
    </citation>
    <scope>NUCLEOTIDE SEQUENCE [LARGE SCALE GENOMIC DNA]</scope>
    <source>
        <strain evidence="2 3">JCM 15800</strain>
    </source>
</reference>
<dbReference type="RefSeq" id="WP_036203840.1">
    <property type="nucleotide sequence ID" value="NZ_AVCY01000001.1"/>
</dbReference>
<comment type="caution">
    <text evidence="2">The sequence shown here is derived from an EMBL/GenBank/DDBJ whole genome shotgun (WGS) entry which is preliminary data.</text>
</comment>
<dbReference type="Proteomes" id="UP000030408">
    <property type="component" value="Unassembled WGS sequence"/>
</dbReference>
<dbReference type="STRING" id="1384057.CD33_19735"/>
<name>A0A0A3HPA9_9BACL</name>
<dbReference type="OrthoDB" id="4187110at2"/>
<feature type="transmembrane region" description="Helical" evidence="1">
    <location>
        <begin position="155"/>
        <end position="179"/>
    </location>
</feature>
<gene>
    <name evidence="2" type="ORF">CD33_19735</name>
</gene>
<evidence type="ECO:0000256" key="1">
    <source>
        <dbReference type="SAM" id="Phobius"/>
    </source>
</evidence>
<sequence length="262" mass="28923">MNAGILLIKKEFVQMARDLRMVWLPIVFILLGCTQPIITYYLPTILEALGGGQGITIDSSAISQEGGEVLASTLGSQFDQLGIIILVVALMGIIQSDKSNGMLAFILTRPVSISSYLFGKVVSNYIVVVLSVTIGFFVSYLYVNSLFTMVPFSHFLIALLLYLLWVLFLVAFTLMISAIFRSQGIIALISIIFLTGCRIIVNFIPAIDVINPASLSKHASEVLATGTFNTSVIIIVFVEFIWILVLFSITNYWISLKKIDYD</sequence>
<keyword evidence="1" id="KW-1133">Transmembrane helix</keyword>
<dbReference type="Pfam" id="PF12679">
    <property type="entry name" value="ABC2_membrane_2"/>
    <property type="match status" value="1"/>
</dbReference>
<dbReference type="AlphaFoldDB" id="A0A0A3HPA9"/>
<keyword evidence="1" id="KW-0812">Transmembrane</keyword>
<feature type="transmembrane region" description="Helical" evidence="1">
    <location>
        <begin position="77"/>
        <end position="94"/>
    </location>
</feature>
<proteinExistence type="predicted"/>
<feature type="transmembrane region" description="Helical" evidence="1">
    <location>
        <begin position="21"/>
        <end position="42"/>
    </location>
</feature>
<accession>A0A0A3HPA9</accession>
<feature type="transmembrane region" description="Helical" evidence="1">
    <location>
        <begin position="125"/>
        <end position="143"/>
    </location>
</feature>
<dbReference type="GO" id="GO:0005886">
    <property type="term" value="C:plasma membrane"/>
    <property type="evidence" value="ECO:0007669"/>
    <property type="project" value="UniProtKB-SubCell"/>
</dbReference>
<feature type="transmembrane region" description="Helical" evidence="1">
    <location>
        <begin position="185"/>
        <end position="207"/>
    </location>
</feature>
<evidence type="ECO:0000313" key="3">
    <source>
        <dbReference type="Proteomes" id="UP000030408"/>
    </source>
</evidence>
<keyword evidence="3" id="KW-1185">Reference proteome</keyword>